<evidence type="ECO:0000313" key="2">
    <source>
        <dbReference type="EMBL" id="MBU2689416.1"/>
    </source>
</evidence>
<feature type="signal peptide" evidence="1">
    <location>
        <begin position="1"/>
        <end position="29"/>
    </location>
</feature>
<proteinExistence type="predicted"/>
<feature type="chain" id="PRO_5038065813" evidence="1">
    <location>
        <begin position="30"/>
        <end position="106"/>
    </location>
</feature>
<name>A0A948RSX5_UNCEI</name>
<dbReference type="Proteomes" id="UP000777784">
    <property type="component" value="Unassembled WGS sequence"/>
</dbReference>
<dbReference type="EMBL" id="JAHJDP010000004">
    <property type="protein sequence ID" value="MBU2689416.1"/>
    <property type="molecule type" value="Genomic_DNA"/>
</dbReference>
<keyword evidence="1" id="KW-0732">Signal</keyword>
<accession>A0A948RSX5</accession>
<evidence type="ECO:0000256" key="1">
    <source>
        <dbReference type="SAM" id="SignalP"/>
    </source>
</evidence>
<evidence type="ECO:0000313" key="3">
    <source>
        <dbReference type="Proteomes" id="UP000777784"/>
    </source>
</evidence>
<reference evidence="2" key="1">
    <citation type="submission" date="2021-05" db="EMBL/GenBank/DDBJ databases">
        <title>Energy efficiency and biological interactions define the core microbiome of deep oligotrophic groundwater.</title>
        <authorList>
            <person name="Mehrshad M."/>
            <person name="Lopez-Fernandez M."/>
            <person name="Bell E."/>
            <person name="Bernier-Latmani R."/>
            <person name="Bertilsson S."/>
            <person name="Dopson M."/>
        </authorList>
    </citation>
    <scope>NUCLEOTIDE SEQUENCE</scope>
    <source>
        <strain evidence="2">Modern_marine.mb.64</strain>
    </source>
</reference>
<protein>
    <submittedName>
        <fullName evidence="2">Uncharacterized protein</fullName>
    </submittedName>
</protein>
<sequence length="106" mass="11207">MICKKMGSYLLCPVIALFLNAGFDSGGSAADFDGAPPPMGAYQLEAVGAVAAYQELERGATIYTFGDPAELRSQLGIPTYSVSDPGPLLGYAIRRLPNGRYAVIYP</sequence>
<gene>
    <name evidence="2" type="ORF">KJ970_00685</name>
</gene>
<organism evidence="2 3">
    <name type="scientific">Eiseniibacteriota bacterium</name>
    <dbReference type="NCBI Taxonomy" id="2212470"/>
    <lineage>
        <taxon>Bacteria</taxon>
        <taxon>Candidatus Eiseniibacteriota</taxon>
    </lineage>
</organism>
<comment type="caution">
    <text evidence="2">The sequence shown here is derived from an EMBL/GenBank/DDBJ whole genome shotgun (WGS) entry which is preliminary data.</text>
</comment>
<dbReference type="AlphaFoldDB" id="A0A948RSX5"/>